<keyword evidence="4" id="KW-0812">Transmembrane</keyword>
<dbReference type="InterPro" id="IPR001806">
    <property type="entry name" value="Small_GTPase"/>
</dbReference>
<dbReference type="GO" id="GO:0003924">
    <property type="term" value="F:GTPase activity"/>
    <property type="evidence" value="ECO:0007669"/>
    <property type="project" value="InterPro"/>
</dbReference>
<evidence type="ECO:0000313" key="6">
    <source>
        <dbReference type="Proteomes" id="UP000754883"/>
    </source>
</evidence>
<dbReference type="SMART" id="SM00175">
    <property type="entry name" value="RAB"/>
    <property type="match status" value="1"/>
</dbReference>
<evidence type="ECO:0000256" key="1">
    <source>
        <dbReference type="ARBA" id="ARBA00022741"/>
    </source>
</evidence>
<dbReference type="SUPFAM" id="SSF52540">
    <property type="entry name" value="P-loop containing nucleoside triphosphate hydrolases"/>
    <property type="match status" value="1"/>
</dbReference>
<feature type="transmembrane region" description="Helical" evidence="4">
    <location>
        <begin position="499"/>
        <end position="517"/>
    </location>
</feature>
<dbReference type="Proteomes" id="UP000754883">
    <property type="component" value="Unassembled WGS sequence"/>
</dbReference>
<dbReference type="EMBL" id="CABFNO020001298">
    <property type="protein sequence ID" value="CAG9977948.1"/>
    <property type="molecule type" value="Genomic_DNA"/>
</dbReference>
<dbReference type="InterPro" id="IPR005225">
    <property type="entry name" value="Small_GTP-bd"/>
</dbReference>
<dbReference type="PANTHER" id="PTHR24070">
    <property type="entry name" value="RAS, DI-RAS, AND RHEB FAMILY MEMBERS OF SMALL GTPASE SUPERFAMILY"/>
    <property type="match status" value="1"/>
</dbReference>
<feature type="region of interest" description="Disordered" evidence="3">
    <location>
        <begin position="243"/>
        <end position="286"/>
    </location>
</feature>
<keyword evidence="2" id="KW-0342">GTP-binding</keyword>
<evidence type="ECO:0000256" key="2">
    <source>
        <dbReference type="ARBA" id="ARBA00023134"/>
    </source>
</evidence>
<dbReference type="GO" id="GO:0016020">
    <property type="term" value="C:membrane"/>
    <property type="evidence" value="ECO:0007669"/>
    <property type="project" value="InterPro"/>
</dbReference>
<keyword evidence="4" id="KW-0472">Membrane</keyword>
<dbReference type="Pfam" id="PF00071">
    <property type="entry name" value="Ras"/>
    <property type="match status" value="1"/>
</dbReference>
<dbReference type="SMART" id="SM00174">
    <property type="entry name" value="RHO"/>
    <property type="match status" value="1"/>
</dbReference>
<sequence>MGTPVPTICCTVLGDEKVGKSALVRRFCLDSFEESYDPTIENTYRMKRFFRDSVYTLDVLDTSGNEYCSSLLEQWYRGFGAKHGYILVYSITSASSFHRVEHYHRGITQNFGEQWEQSPIVLVANKMDRAEERQVSHADGTRLAHKLGCYFVEASAKEGTGVDAIFDYLADALRVQNRPAGRYIKSPRTPLVKRIRDPRPAPGYVRISWTCRCGKRVNIRVDKEREVAGTRFAAAAAGRSNSSSISVTSSSQDSLKDTSSATQESSDMSQDTESGQEDKNLLDGSAGYHGDANPFLPAGMKKFILLCVNSPMGPIKLQNVDVTDIEKDEGLFRRLRSEYRRCRGGRKWNPFTRPKTMHYIKFHLLHLSKTKDCVGNYRTNSIPTRKEILSQEYAFRPCPPPHGDVPIHPELFMHVFLNPGDHLGSLAVEMLPKKLRERLCWDDAANNMNNLPYGWGFYIVEDVDWVIVTTFVLGILFAVTALTIAWSMTKGDVQGGTGIGQYCIAVVAVLICLALRFKD</sequence>
<dbReference type="SMART" id="SM00173">
    <property type="entry name" value="RAS"/>
    <property type="match status" value="1"/>
</dbReference>
<evidence type="ECO:0000313" key="5">
    <source>
        <dbReference type="EMBL" id="CAG9977948.1"/>
    </source>
</evidence>
<dbReference type="PRINTS" id="PR00449">
    <property type="entry name" value="RASTRNSFRMNG"/>
</dbReference>
<dbReference type="GO" id="GO:0007165">
    <property type="term" value="P:signal transduction"/>
    <property type="evidence" value="ECO:0007669"/>
    <property type="project" value="InterPro"/>
</dbReference>
<dbReference type="OrthoDB" id="409136at2759"/>
<dbReference type="FunFam" id="3.40.50.300:FF:001447">
    <property type="entry name" value="Ras-related protein Rab-1B"/>
    <property type="match status" value="1"/>
</dbReference>
<evidence type="ECO:0000256" key="3">
    <source>
        <dbReference type="SAM" id="MobiDB-lite"/>
    </source>
</evidence>
<proteinExistence type="predicted"/>
<dbReference type="InterPro" id="IPR020849">
    <property type="entry name" value="Small_GTPase_Ras-type"/>
</dbReference>
<dbReference type="InterPro" id="IPR027417">
    <property type="entry name" value="P-loop_NTPase"/>
</dbReference>
<keyword evidence="4" id="KW-1133">Transmembrane helix</keyword>
<dbReference type="PROSITE" id="PS51419">
    <property type="entry name" value="RAB"/>
    <property type="match status" value="1"/>
</dbReference>
<dbReference type="NCBIfam" id="TIGR00231">
    <property type="entry name" value="small_GTP"/>
    <property type="match status" value="1"/>
</dbReference>
<feature type="compositionally biased region" description="Low complexity" evidence="3">
    <location>
        <begin position="243"/>
        <end position="260"/>
    </location>
</feature>
<dbReference type="AlphaFoldDB" id="A0A9N9U5L4"/>
<gene>
    <name evidence="5" type="ORF">CBYS24578_00008984</name>
</gene>
<comment type="caution">
    <text evidence="5">The sequence shown here is derived from an EMBL/GenBank/DDBJ whole genome shotgun (WGS) entry which is preliminary data.</text>
</comment>
<keyword evidence="6" id="KW-1185">Reference proteome</keyword>
<organism evidence="5 6">
    <name type="scientific">Clonostachys byssicola</name>
    <dbReference type="NCBI Taxonomy" id="160290"/>
    <lineage>
        <taxon>Eukaryota</taxon>
        <taxon>Fungi</taxon>
        <taxon>Dikarya</taxon>
        <taxon>Ascomycota</taxon>
        <taxon>Pezizomycotina</taxon>
        <taxon>Sordariomycetes</taxon>
        <taxon>Hypocreomycetidae</taxon>
        <taxon>Hypocreales</taxon>
        <taxon>Bionectriaceae</taxon>
        <taxon>Clonostachys</taxon>
    </lineage>
</organism>
<evidence type="ECO:0000256" key="4">
    <source>
        <dbReference type="SAM" id="Phobius"/>
    </source>
</evidence>
<dbReference type="PROSITE" id="PS51421">
    <property type="entry name" value="RAS"/>
    <property type="match status" value="1"/>
</dbReference>
<accession>A0A9N9U5L4</accession>
<feature type="transmembrane region" description="Helical" evidence="4">
    <location>
        <begin position="465"/>
        <end position="487"/>
    </location>
</feature>
<protein>
    <submittedName>
        <fullName evidence="5">Uncharacterized protein</fullName>
    </submittedName>
</protein>
<reference evidence="5 6" key="2">
    <citation type="submission" date="2021-10" db="EMBL/GenBank/DDBJ databases">
        <authorList>
            <person name="Piombo E."/>
        </authorList>
    </citation>
    <scope>NUCLEOTIDE SEQUENCE [LARGE SCALE GENOMIC DNA]</scope>
</reference>
<dbReference type="GO" id="GO:0005525">
    <property type="term" value="F:GTP binding"/>
    <property type="evidence" value="ECO:0007669"/>
    <property type="project" value="UniProtKB-KW"/>
</dbReference>
<keyword evidence="1" id="KW-0547">Nucleotide-binding</keyword>
<reference evidence="6" key="1">
    <citation type="submission" date="2019-06" db="EMBL/GenBank/DDBJ databases">
        <authorList>
            <person name="Broberg M."/>
        </authorList>
    </citation>
    <scope>NUCLEOTIDE SEQUENCE [LARGE SCALE GENOMIC DNA]</scope>
</reference>
<feature type="compositionally biased region" description="Polar residues" evidence="3">
    <location>
        <begin position="261"/>
        <end position="273"/>
    </location>
</feature>
<dbReference type="Gene3D" id="3.40.50.300">
    <property type="entry name" value="P-loop containing nucleotide triphosphate hydrolases"/>
    <property type="match status" value="1"/>
</dbReference>
<name>A0A9N9U5L4_9HYPO</name>